<dbReference type="EMBL" id="CQEM01000014">
    <property type="protein sequence ID" value="CNL48928.1"/>
    <property type="molecule type" value="Genomic_DNA"/>
</dbReference>
<name>A0A0T9UKM5_YERAE</name>
<evidence type="ECO:0008006" key="3">
    <source>
        <dbReference type="Google" id="ProtNLM"/>
    </source>
</evidence>
<gene>
    <name evidence="1" type="ORF">ERS008460_03011</name>
</gene>
<dbReference type="RefSeq" id="WP_050126300.1">
    <property type="nucleotide sequence ID" value="NZ_CABHQI010000110.1"/>
</dbReference>
<evidence type="ECO:0000313" key="2">
    <source>
        <dbReference type="Proteomes" id="UP000040088"/>
    </source>
</evidence>
<evidence type="ECO:0000313" key="1">
    <source>
        <dbReference type="EMBL" id="CNL48928.1"/>
    </source>
</evidence>
<sequence length="114" mass="13775">MLHLMYLLKPTHKAHLDMAAFWHWVEKRDEWFYRSLEMAGERRWYVRTIGINVHCLEHYVAFVDEAAWGQYRRAVSKLSKDPEWEKIRIEQDLWWDILDSSLLNDAPFVINPGS</sequence>
<dbReference type="AlphaFoldDB" id="A0A0T9UKM5"/>
<organism evidence="1 2">
    <name type="scientific">Yersinia aleksiciae</name>
    <dbReference type="NCBI Taxonomy" id="263819"/>
    <lineage>
        <taxon>Bacteria</taxon>
        <taxon>Pseudomonadati</taxon>
        <taxon>Pseudomonadota</taxon>
        <taxon>Gammaproteobacteria</taxon>
        <taxon>Enterobacterales</taxon>
        <taxon>Yersiniaceae</taxon>
        <taxon>Yersinia</taxon>
    </lineage>
</organism>
<reference evidence="2" key="1">
    <citation type="submission" date="2015-03" db="EMBL/GenBank/DDBJ databases">
        <authorList>
            <consortium name="Pathogen Informatics"/>
        </authorList>
    </citation>
    <scope>NUCLEOTIDE SEQUENCE [LARGE SCALE GENOMIC DNA]</scope>
    <source>
        <strain evidence="2">IP27925</strain>
    </source>
</reference>
<accession>A0A0T9UKM5</accession>
<dbReference type="Proteomes" id="UP000040088">
    <property type="component" value="Unassembled WGS sequence"/>
</dbReference>
<proteinExistence type="predicted"/>
<protein>
    <recommendedName>
        <fullName evidence="3">NIPSNAP</fullName>
    </recommendedName>
</protein>